<name>A0AA90K8W0_9ACTN</name>
<comment type="caution">
    <text evidence="3">The sequence shown here is derived from an EMBL/GenBank/DDBJ whole genome shotgun (WGS) entry which is preliminary data.</text>
</comment>
<organism evidence="3">
    <name type="scientific">Streptantibioticus silvisoli</name>
    <dbReference type="NCBI Taxonomy" id="2705255"/>
    <lineage>
        <taxon>Bacteria</taxon>
        <taxon>Bacillati</taxon>
        <taxon>Actinomycetota</taxon>
        <taxon>Actinomycetes</taxon>
        <taxon>Kitasatosporales</taxon>
        <taxon>Streptomycetaceae</taxon>
        <taxon>Streptantibioticus</taxon>
    </lineage>
</organism>
<keyword evidence="1" id="KW-1133">Transmembrane helix</keyword>
<evidence type="ECO:0000313" key="4">
    <source>
        <dbReference type="Proteomes" id="UP001156398"/>
    </source>
</evidence>
<accession>A0AA90K8W0</accession>
<protein>
    <submittedName>
        <fullName evidence="3">Uncharacterized protein</fullName>
    </submittedName>
</protein>
<keyword evidence="1" id="KW-0812">Transmembrane</keyword>
<dbReference type="EMBL" id="JAAGKO020000018">
    <property type="protein sequence ID" value="MDI5963874.1"/>
    <property type="molecule type" value="Genomic_DNA"/>
</dbReference>
<evidence type="ECO:0000313" key="3">
    <source>
        <dbReference type="EMBL" id="MDI5970423.1"/>
    </source>
</evidence>
<dbReference type="EMBL" id="JABXJJ020000015">
    <property type="protein sequence ID" value="MDI5970423.1"/>
    <property type="molecule type" value="Genomic_DNA"/>
</dbReference>
<keyword evidence="1" id="KW-0472">Membrane</keyword>
<evidence type="ECO:0000313" key="2">
    <source>
        <dbReference type="EMBL" id="MDI5963874.1"/>
    </source>
</evidence>
<dbReference type="AlphaFoldDB" id="A0AA90K8W0"/>
<evidence type="ECO:0000256" key="1">
    <source>
        <dbReference type="SAM" id="Phobius"/>
    </source>
</evidence>
<dbReference type="Proteomes" id="UP001156398">
    <property type="component" value="Unassembled WGS sequence"/>
</dbReference>
<gene>
    <name evidence="2" type="ORF">POF43_014310</name>
    <name evidence="3" type="ORF">POF50_013910</name>
</gene>
<feature type="transmembrane region" description="Helical" evidence="1">
    <location>
        <begin position="58"/>
        <end position="76"/>
    </location>
</feature>
<keyword evidence="4" id="KW-1185">Reference proteome</keyword>
<feature type="transmembrane region" description="Helical" evidence="1">
    <location>
        <begin position="32"/>
        <end position="52"/>
    </location>
</feature>
<reference evidence="3 4" key="1">
    <citation type="submission" date="2023-05" db="EMBL/GenBank/DDBJ databases">
        <title>Streptantibioticus silvisoli sp. nov., acidotolerant actinomycetes 1 from pine litter.</title>
        <authorList>
            <person name="Swiecimska M."/>
            <person name="Golinska P."/>
            <person name="Sangal V."/>
            <person name="Wachnowicz B."/>
            <person name="Goodfellow M."/>
        </authorList>
    </citation>
    <scope>NUCLEOTIDE SEQUENCE</scope>
    <source>
        <strain evidence="3">SL13</strain>
        <strain evidence="2 4">SL54</strain>
    </source>
</reference>
<sequence length="92" mass="9248">MIVAILESAVIGVAVVVAALRLFPHHFPAPRLAAVGGLVGALVGGIITRWVMGGGHPAAPALAALLVAVAGLSLLLRAPAPRHRTTRGPRTA</sequence>
<proteinExistence type="predicted"/>
<dbReference type="RefSeq" id="WP_271315038.1">
    <property type="nucleotide sequence ID" value="NZ_JAAGKO020000018.1"/>
</dbReference>
<feature type="transmembrane region" description="Helical" evidence="1">
    <location>
        <begin position="6"/>
        <end position="23"/>
    </location>
</feature>